<dbReference type="Proteomes" id="UP000193067">
    <property type="component" value="Unassembled WGS sequence"/>
</dbReference>
<name>A0A1Y2IY15_TRAC3</name>
<accession>A0A1Y2IY15</accession>
<protein>
    <submittedName>
        <fullName evidence="1">Uncharacterized protein</fullName>
    </submittedName>
</protein>
<keyword evidence="2" id="KW-1185">Reference proteome</keyword>
<dbReference type="OrthoDB" id="10616504at2759"/>
<dbReference type="EMBL" id="KZ084093">
    <property type="protein sequence ID" value="OSD05484.1"/>
    <property type="molecule type" value="Genomic_DNA"/>
</dbReference>
<proteinExistence type="predicted"/>
<gene>
    <name evidence="1" type="ORF">PYCCODRAFT_1423464</name>
</gene>
<evidence type="ECO:0000313" key="1">
    <source>
        <dbReference type="EMBL" id="OSD05484.1"/>
    </source>
</evidence>
<sequence>MTVFTNSNDPRLIGDGLAHISCIVCLCKAARNGRWYIQKGWKISTEKMTSLGASAFQVTRPTLDLCNVTEPCRFHNVEGSWSYNTMFSPFQAPYYAFSQTMMAKLTLPWLDNMFFGLFGLSNHAPLMIGPQAR</sequence>
<reference evidence="1 2" key="1">
    <citation type="journal article" date="2015" name="Biotechnol. Biofuels">
        <title>Enhanced degradation of softwood versus hardwood by the white-rot fungus Pycnoporus coccineus.</title>
        <authorList>
            <person name="Couturier M."/>
            <person name="Navarro D."/>
            <person name="Chevret D."/>
            <person name="Henrissat B."/>
            <person name="Piumi F."/>
            <person name="Ruiz-Duenas F.J."/>
            <person name="Martinez A.T."/>
            <person name="Grigoriev I.V."/>
            <person name="Riley R."/>
            <person name="Lipzen A."/>
            <person name="Berrin J.G."/>
            <person name="Master E.R."/>
            <person name="Rosso M.N."/>
        </authorList>
    </citation>
    <scope>NUCLEOTIDE SEQUENCE [LARGE SCALE GENOMIC DNA]</scope>
    <source>
        <strain evidence="1 2">BRFM310</strain>
    </source>
</reference>
<dbReference type="STRING" id="1353009.A0A1Y2IY15"/>
<organism evidence="1 2">
    <name type="scientific">Trametes coccinea (strain BRFM310)</name>
    <name type="common">Pycnoporus coccineus</name>
    <dbReference type="NCBI Taxonomy" id="1353009"/>
    <lineage>
        <taxon>Eukaryota</taxon>
        <taxon>Fungi</taxon>
        <taxon>Dikarya</taxon>
        <taxon>Basidiomycota</taxon>
        <taxon>Agaricomycotina</taxon>
        <taxon>Agaricomycetes</taxon>
        <taxon>Polyporales</taxon>
        <taxon>Polyporaceae</taxon>
        <taxon>Trametes</taxon>
    </lineage>
</organism>
<evidence type="ECO:0000313" key="2">
    <source>
        <dbReference type="Proteomes" id="UP000193067"/>
    </source>
</evidence>
<dbReference type="AlphaFoldDB" id="A0A1Y2IY15"/>